<dbReference type="EMBL" id="CP036432">
    <property type="protein sequence ID" value="QDV84289.1"/>
    <property type="molecule type" value="Genomic_DNA"/>
</dbReference>
<dbReference type="InterPro" id="IPR008271">
    <property type="entry name" value="Ser/Thr_kinase_AS"/>
</dbReference>
<sequence length="1318" mass="146320">MALSIDEIATHAISLDNPVERDVYLAAACGADQSLRKRVDSLLAALESADDASFLASGLFGGGDRPAGLAEDGIAEIGDASDDSADRFELRSKHAVGGLGEVWVAWDRQLGREVALKQMRPEWSGNFNAAARFRREAEITGFLEHPGVVPIYALGQQADRRPFYAMQFIRGRTLQQVVEEQLHRPVTPQALASQDRSPRWYDTASLRKILDHFVDVCQTIDYAHSRQVVHRDLKPANIMLGTYGRTLVVDWGLAKWLDPSVRPSDSPGTEKEIDQQIDATLSLANQNDSSVDETCQGTTLGTPRYMSPEQAAGMIDQIGPAADIYCLGATLYFILTGQAPHAGEADLQSTFNRIIEGRFDPPTKVRHEIPGALQAIILKSMATRMSQRYASAGDLAEDVQKYLADQPISVFTDPPIERTLRWARNHRAWTAALAVGLLLTFVGTIAGVMVRGEMNRRAMEAARIETEKEREIRFQEETRRLEAVAASGAALQRSEAALAESRYADAAALVGVAIDRMEHHDSLAGQRESLISRRDRLQRLGRFHALQREGEDLDHLARDTEAAVLLQASLDELGVWKSDTWWDDLPDEDLTALQRDRLRWQVYRILTALNSLYVTKMVVAMGGDSDGGSPSTLKLIRSYLSSGVGKREARAAMELTTRIQSFRRSESARWLGSIASFRLSGGKRVEPAELGPPRNPADGRSMAIFSLIASVDANYRSWFKNYGEAFMEPSDDDPADRALDVALESLRRVSDQAPDDCWIHLTIAQAYYLKAQRAESNDDFDNALLYYELARGEYGRCIAIRPGAAFVFADRSTVALRQAVLLRDHPKSHASHRPRAKELLQTSFRDASQAKRLKPDAHWVYWHVGATAAELGQTDTAIEAFFQAVELGLDLQDTMDGPLVRLDDLRGRAQAIEFAYRDSDRLANLTGPDRAASRRASLIASLEYSRGNREPARIWSAKAIELDGDNSRAHQIAGWCAFHDPSWETAQRHFENAIRLSPTDTVSLIGAARVAEQIDAQRSTQDAGQEAMHSGQLEQSDKWYRAAIEAAVSQRHRSTAWFGLAKRELRRGALDRALAAIESARTLDPACDVSRFIDLSRTEARRLLLHARSAPDEREKQQALDQIQALKNFLDEISSLPIASVNQIVDSASDRPPATLPLLGSDFELPLETYWRLESVSQSSDSGEQILGGSPPLAVVSDDAKSGNWCLTIRRTERERPTGNWALSQTIPATTGLDYRVTARVQSKDTDRQTAQLVVRHAGAELVRLELAGERDTWTRRAGEFSIRRTDTSIDPLEIRIEVADPEFGSVLLDEIKVTRIE</sequence>
<dbReference type="Gene3D" id="1.10.510.10">
    <property type="entry name" value="Transferase(Phosphotransferase) domain 1"/>
    <property type="match status" value="1"/>
</dbReference>
<evidence type="ECO:0000256" key="5">
    <source>
        <dbReference type="SAM" id="Phobius"/>
    </source>
</evidence>
<evidence type="ECO:0000256" key="3">
    <source>
        <dbReference type="ARBA" id="ARBA00022777"/>
    </source>
</evidence>
<dbReference type="SUPFAM" id="SSF56112">
    <property type="entry name" value="Protein kinase-like (PK-like)"/>
    <property type="match status" value="1"/>
</dbReference>
<dbReference type="SUPFAM" id="SSF81901">
    <property type="entry name" value="HCP-like"/>
    <property type="match status" value="1"/>
</dbReference>
<dbReference type="PANTHER" id="PTHR43289:SF6">
    <property type="entry name" value="SERINE_THREONINE-PROTEIN KINASE NEKL-3"/>
    <property type="match status" value="1"/>
</dbReference>
<dbReference type="GO" id="GO:0004674">
    <property type="term" value="F:protein serine/threonine kinase activity"/>
    <property type="evidence" value="ECO:0007669"/>
    <property type="project" value="UniProtKB-EC"/>
</dbReference>
<proteinExistence type="predicted"/>
<evidence type="ECO:0000256" key="1">
    <source>
        <dbReference type="ARBA" id="ARBA00022679"/>
    </source>
</evidence>
<evidence type="ECO:0000259" key="6">
    <source>
        <dbReference type="PROSITE" id="PS50011"/>
    </source>
</evidence>
<organism evidence="7 8">
    <name type="scientific">Stieleria magnilauensis</name>
    <dbReference type="NCBI Taxonomy" id="2527963"/>
    <lineage>
        <taxon>Bacteria</taxon>
        <taxon>Pseudomonadati</taxon>
        <taxon>Planctomycetota</taxon>
        <taxon>Planctomycetia</taxon>
        <taxon>Pirellulales</taxon>
        <taxon>Pirellulaceae</taxon>
        <taxon>Stieleria</taxon>
    </lineage>
</organism>
<name>A0ABX5XQV1_9BACT</name>
<dbReference type="Pfam" id="PF00069">
    <property type="entry name" value="Pkinase"/>
    <property type="match status" value="1"/>
</dbReference>
<dbReference type="SMART" id="SM00220">
    <property type="entry name" value="S_TKc"/>
    <property type="match status" value="1"/>
</dbReference>
<keyword evidence="2" id="KW-0547">Nucleotide-binding</keyword>
<feature type="transmembrane region" description="Helical" evidence="5">
    <location>
        <begin position="428"/>
        <end position="450"/>
    </location>
</feature>
<dbReference type="PROSITE" id="PS50011">
    <property type="entry name" value="PROTEIN_KINASE_DOM"/>
    <property type="match status" value="1"/>
</dbReference>
<dbReference type="Gene3D" id="2.60.120.260">
    <property type="entry name" value="Galactose-binding domain-like"/>
    <property type="match status" value="1"/>
</dbReference>
<gene>
    <name evidence="7" type="primary">pknD_4</name>
    <name evidence="7" type="ORF">TBK1r_32340</name>
</gene>
<dbReference type="SMART" id="SM00028">
    <property type="entry name" value="TPR"/>
    <property type="match status" value="4"/>
</dbReference>
<dbReference type="InterPro" id="IPR011990">
    <property type="entry name" value="TPR-like_helical_dom_sf"/>
</dbReference>
<accession>A0ABX5XQV1</accession>
<dbReference type="CDD" id="cd14014">
    <property type="entry name" value="STKc_PknB_like"/>
    <property type="match status" value="1"/>
</dbReference>
<evidence type="ECO:0000313" key="8">
    <source>
        <dbReference type="Proteomes" id="UP000318081"/>
    </source>
</evidence>
<dbReference type="PROSITE" id="PS00108">
    <property type="entry name" value="PROTEIN_KINASE_ST"/>
    <property type="match status" value="1"/>
</dbReference>
<dbReference type="Proteomes" id="UP000318081">
    <property type="component" value="Chromosome"/>
</dbReference>
<dbReference type="RefSeq" id="WP_419581385.1">
    <property type="nucleotide sequence ID" value="NZ_CP036432.1"/>
</dbReference>
<keyword evidence="5" id="KW-0472">Membrane</keyword>
<evidence type="ECO:0000313" key="7">
    <source>
        <dbReference type="EMBL" id="QDV84289.1"/>
    </source>
</evidence>
<dbReference type="InterPro" id="IPR011009">
    <property type="entry name" value="Kinase-like_dom_sf"/>
</dbReference>
<keyword evidence="8" id="KW-1185">Reference proteome</keyword>
<dbReference type="InterPro" id="IPR019734">
    <property type="entry name" value="TPR_rpt"/>
</dbReference>
<evidence type="ECO:0000256" key="2">
    <source>
        <dbReference type="ARBA" id="ARBA00022741"/>
    </source>
</evidence>
<keyword evidence="3 7" id="KW-0418">Kinase</keyword>
<evidence type="ECO:0000256" key="4">
    <source>
        <dbReference type="ARBA" id="ARBA00022840"/>
    </source>
</evidence>
<dbReference type="PANTHER" id="PTHR43289">
    <property type="entry name" value="MITOGEN-ACTIVATED PROTEIN KINASE KINASE KINASE 20-RELATED"/>
    <property type="match status" value="1"/>
</dbReference>
<reference evidence="7 8" key="1">
    <citation type="submission" date="2019-02" db="EMBL/GenBank/DDBJ databases">
        <title>Deep-cultivation of Planctomycetes and their phenomic and genomic characterization uncovers novel biology.</title>
        <authorList>
            <person name="Wiegand S."/>
            <person name="Jogler M."/>
            <person name="Boedeker C."/>
            <person name="Pinto D."/>
            <person name="Vollmers J."/>
            <person name="Rivas-Marin E."/>
            <person name="Kohn T."/>
            <person name="Peeters S.H."/>
            <person name="Heuer A."/>
            <person name="Rast P."/>
            <person name="Oberbeckmann S."/>
            <person name="Bunk B."/>
            <person name="Jeske O."/>
            <person name="Meyerdierks A."/>
            <person name="Storesund J.E."/>
            <person name="Kallscheuer N."/>
            <person name="Luecker S."/>
            <person name="Lage O.M."/>
            <person name="Pohl T."/>
            <person name="Merkel B.J."/>
            <person name="Hornburger P."/>
            <person name="Mueller R.-W."/>
            <person name="Bruemmer F."/>
            <person name="Labrenz M."/>
            <person name="Spormann A.M."/>
            <person name="Op den Camp H."/>
            <person name="Overmann J."/>
            <person name="Amann R."/>
            <person name="Jetten M.S.M."/>
            <person name="Mascher T."/>
            <person name="Medema M.H."/>
            <person name="Devos D.P."/>
            <person name="Kaster A.-K."/>
            <person name="Ovreas L."/>
            <person name="Rohde M."/>
            <person name="Galperin M.Y."/>
            <person name="Jogler C."/>
        </authorList>
    </citation>
    <scope>NUCLEOTIDE SEQUENCE [LARGE SCALE GENOMIC DNA]</scope>
    <source>
        <strain evidence="7 8">TBK1r</strain>
    </source>
</reference>
<dbReference type="InterPro" id="IPR000719">
    <property type="entry name" value="Prot_kinase_dom"/>
</dbReference>
<feature type="domain" description="Protein kinase" evidence="6">
    <location>
        <begin position="88"/>
        <end position="403"/>
    </location>
</feature>
<protein>
    <submittedName>
        <fullName evidence="7">Serine/threonine-protein kinase PknD</fullName>
        <ecNumber evidence="7">2.7.11.1</ecNumber>
    </submittedName>
</protein>
<keyword evidence="5" id="KW-1133">Transmembrane helix</keyword>
<dbReference type="EC" id="2.7.11.1" evidence="7"/>
<dbReference type="SUPFAM" id="SSF48452">
    <property type="entry name" value="TPR-like"/>
    <property type="match status" value="1"/>
</dbReference>
<keyword evidence="5" id="KW-0812">Transmembrane</keyword>
<dbReference type="Gene3D" id="3.30.200.20">
    <property type="entry name" value="Phosphorylase Kinase, domain 1"/>
    <property type="match status" value="1"/>
</dbReference>
<keyword evidence="1 7" id="KW-0808">Transferase</keyword>
<keyword evidence="4" id="KW-0067">ATP-binding</keyword>
<dbReference type="Gene3D" id="1.25.40.10">
    <property type="entry name" value="Tetratricopeptide repeat domain"/>
    <property type="match status" value="2"/>
</dbReference>